<feature type="repeat" description="ANK" evidence="3">
    <location>
        <begin position="48"/>
        <end position="80"/>
    </location>
</feature>
<dbReference type="SUPFAM" id="SSF48403">
    <property type="entry name" value="Ankyrin repeat"/>
    <property type="match status" value="1"/>
</dbReference>
<comment type="caution">
    <text evidence="4">The sequence shown here is derived from an EMBL/GenBank/DDBJ whole genome shotgun (WGS) entry which is preliminary data.</text>
</comment>
<dbReference type="InterPro" id="IPR036770">
    <property type="entry name" value="Ankyrin_rpt-contain_sf"/>
</dbReference>
<dbReference type="Pfam" id="PF12796">
    <property type="entry name" value="Ank_2"/>
    <property type="match status" value="1"/>
</dbReference>
<evidence type="ECO:0000256" key="2">
    <source>
        <dbReference type="ARBA" id="ARBA00023043"/>
    </source>
</evidence>
<dbReference type="Gene3D" id="1.25.40.20">
    <property type="entry name" value="Ankyrin repeat-containing domain"/>
    <property type="match status" value="1"/>
</dbReference>
<accession>A0ABP9CEQ2</accession>
<feature type="repeat" description="ANK" evidence="3">
    <location>
        <begin position="114"/>
        <end position="146"/>
    </location>
</feature>
<keyword evidence="5" id="KW-1185">Reference proteome</keyword>
<dbReference type="PANTHER" id="PTHR24201:SF16">
    <property type="entry name" value="ANKYRIN-1-LIKE-RELATED"/>
    <property type="match status" value="1"/>
</dbReference>
<gene>
    <name evidence="4" type="ORF">GCM10023330_15610</name>
</gene>
<keyword evidence="1" id="KW-0677">Repeat</keyword>
<dbReference type="Proteomes" id="UP001501433">
    <property type="component" value="Unassembled WGS sequence"/>
</dbReference>
<proteinExistence type="predicted"/>
<dbReference type="PROSITE" id="PS50297">
    <property type="entry name" value="ANK_REP_REGION"/>
    <property type="match status" value="1"/>
</dbReference>
<dbReference type="InterPro" id="IPR050776">
    <property type="entry name" value="Ank_Repeat/CDKN_Inhibitor"/>
</dbReference>
<organism evidence="4 5">
    <name type="scientific">Litoribaculum gwangyangense</name>
    <dbReference type="NCBI Taxonomy" id="1130722"/>
    <lineage>
        <taxon>Bacteria</taxon>
        <taxon>Pseudomonadati</taxon>
        <taxon>Bacteroidota</taxon>
        <taxon>Flavobacteriia</taxon>
        <taxon>Flavobacteriales</taxon>
        <taxon>Flavobacteriaceae</taxon>
        <taxon>Litoribaculum</taxon>
    </lineage>
</organism>
<evidence type="ECO:0000313" key="5">
    <source>
        <dbReference type="Proteomes" id="UP001501433"/>
    </source>
</evidence>
<dbReference type="EMBL" id="BAABJW010000002">
    <property type="protein sequence ID" value="GAA4809563.1"/>
    <property type="molecule type" value="Genomic_DNA"/>
</dbReference>
<dbReference type="PANTHER" id="PTHR24201">
    <property type="entry name" value="ANK_REP_REGION DOMAIN-CONTAINING PROTEIN"/>
    <property type="match status" value="1"/>
</dbReference>
<dbReference type="PROSITE" id="PS50088">
    <property type="entry name" value="ANK_REPEAT"/>
    <property type="match status" value="3"/>
</dbReference>
<protein>
    <submittedName>
        <fullName evidence="4">Ankyrin repeat domain-containing protein</fullName>
    </submittedName>
</protein>
<name>A0ABP9CEQ2_9FLAO</name>
<feature type="repeat" description="ANK" evidence="3">
    <location>
        <begin position="81"/>
        <end position="113"/>
    </location>
</feature>
<sequence>MMASFLTFKTTKMNETELFFNTIQSGNTANLELQLKRNPNLVNAKDGRGFTPLIFATYFDKEAMAKLLIEHQAPLDAQDASGNTALIGVCFKGNVPLASFLIEKGANINAVNNQGATAIIFSSMYNKLDSVQLLLKHNADKTIKDNNGKTALDYAKEKDFDAIVSLLT</sequence>
<dbReference type="SMART" id="SM00248">
    <property type="entry name" value="ANK"/>
    <property type="match status" value="3"/>
</dbReference>
<keyword evidence="2 3" id="KW-0040">ANK repeat</keyword>
<reference evidence="5" key="1">
    <citation type="journal article" date="2019" name="Int. J. Syst. Evol. Microbiol.">
        <title>The Global Catalogue of Microorganisms (GCM) 10K type strain sequencing project: providing services to taxonomists for standard genome sequencing and annotation.</title>
        <authorList>
            <consortium name="The Broad Institute Genomics Platform"/>
            <consortium name="The Broad Institute Genome Sequencing Center for Infectious Disease"/>
            <person name="Wu L."/>
            <person name="Ma J."/>
        </authorList>
    </citation>
    <scope>NUCLEOTIDE SEQUENCE [LARGE SCALE GENOMIC DNA]</scope>
    <source>
        <strain evidence="5">JCM 18325</strain>
    </source>
</reference>
<evidence type="ECO:0000313" key="4">
    <source>
        <dbReference type="EMBL" id="GAA4809563.1"/>
    </source>
</evidence>
<dbReference type="InterPro" id="IPR002110">
    <property type="entry name" value="Ankyrin_rpt"/>
</dbReference>
<dbReference type="Pfam" id="PF13857">
    <property type="entry name" value="Ank_5"/>
    <property type="match status" value="1"/>
</dbReference>
<evidence type="ECO:0000256" key="1">
    <source>
        <dbReference type="ARBA" id="ARBA00022737"/>
    </source>
</evidence>
<evidence type="ECO:0000256" key="3">
    <source>
        <dbReference type="PROSITE-ProRule" id="PRU00023"/>
    </source>
</evidence>